<dbReference type="PANTHER" id="PTHR37994:SF4">
    <property type="entry name" value="ER TRANSPORTER 6TM N-TERMINAL DOMAIN-CONTAINING PROTEIN-RELATED"/>
    <property type="match status" value="1"/>
</dbReference>
<dbReference type="InterPro" id="IPR049453">
    <property type="entry name" value="Memb_transporter_dom"/>
</dbReference>
<feature type="domain" description="Integral membrane bound transporter" evidence="9">
    <location>
        <begin position="691"/>
        <end position="827"/>
    </location>
</feature>
<feature type="transmembrane region" description="Helical" evidence="6">
    <location>
        <begin position="746"/>
        <end position="762"/>
    </location>
</feature>
<keyword evidence="11" id="KW-1185">Reference proteome</keyword>
<feature type="transmembrane region" description="Helical" evidence="6">
    <location>
        <begin position="144"/>
        <end position="163"/>
    </location>
</feature>
<feature type="region of interest" description="Disordered" evidence="5">
    <location>
        <begin position="1"/>
        <end position="73"/>
    </location>
</feature>
<keyword evidence="3 6" id="KW-1133">Transmembrane helix</keyword>
<evidence type="ECO:0000256" key="5">
    <source>
        <dbReference type="SAM" id="MobiDB-lite"/>
    </source>
</evidence>
<feature type="compositionally biased region" description="Polar residues" evidence="5">
    <location>
        <begin position="303"/>
        <end position="316"/>
    </location>
</feature>
<organism evidence="10 11">
    <name type="scientific">Cadophora malorum</name>
    <dbReference type="NCBI Taxonomy" id="108018"/>
    <lineage>
        <taxon>Eukaryota</taxon>
        <taxon>Fungi</taxon>
        <taxon>Dikarya</taxon>
        <taxon>Ascomycota</taxon>
        <taxon>Pezizomycotina</taxon>
        <taxon>Leotiomycetes</taxon>
        <taxon>Helotiales</taxon>
        <taxon>Ploettnerulaceae</taxon>
        <taxon>Cadophora</taxon>
    </lineage>
</organism>
<feature type="transmembrane region" description="Helical" evidence="6">
    <location>
        <begin position="809"/>
        <end position="830"/>
    </location>
</feature>
<dbReference type="InterPro" id="IPR018823">
    <property type="entry name" value="ArAE_2_N"/>
</dbReference>
<feature type="transmembrane region" description="Helical" evidence="6">
    <location>
        <begin position="667"/>
        <end position="684"/>
    </location>
</feature>
<dbReference type="Pfam" id="PF13515">
    <property type="entry name" value="FUSC_2"/>
    <property type="match status" value="1"/>
</dbReference>
<feature type="region of interest" description="Disordered" evidence="5">
    <location>
        <begin position="1072"/>
        <end position="1094"/>
    </location>
</feature>
<feature type="compositionally biased region" description="Basic and acidic residues" evidence="5">
    <location>
        <begin position="57"/>
        <end position="73"/>
    </location>
</feature>
<feature type="transmembrane region" description="Helical" evidence="6">
    <location>
        <begin position="85"/>
        <end position="107"/>
    </location>
</feature>
<feature type="transmembrane region" description="Helical" evidence="6">
    <location>
        <begin position="768"/>
        <end position="788"/>
    </location>
</feature>
<dbReference type="EMBL" id="JAFJYH010000041">
    <property type="protein sequence ID" value="KAG4422990.1"/>
    <property type="molecule type" value="Genomic_DNA"/>
</dbReference>
<keyword evidence="2 6" id="KW-0812">Transmembrane</keyword>
<keyword evidence="4 6" id="KW-0472">Membrane</keyword>
<feature type="compositionally biased region" description="Low complexity" evidence="5">
    <location>
        <begin position="1073"/>
        <end position="1082"/>
    </location>
</feature>
<feature type="transmembrane region" description="Helical" evidence="6">
    <location>
        <begin position="239"/>
        <end position="262"/>
    </location>
</feature>
<protein>
    <recommendedName>
        <fullName evidence="12">ER transporter 6TM N-terminal domain-containing protein</fullName>
    </recommendedName>
</protein>
<dbReference type="InterPro" id="IPR018820">
    <property type="entry name" value="BRE4-related_DUF2421"/>
</dbReference>
<feature type="transmembrane region" description="Helical" evidence="6">
    <location>
        <begin position="214"/>
        <end position="233"/>
    </location>
</feature>
<dbReference type="Pfam" id="PF10334">
    <property type="entry name" value="BRE4"/>
    <property type="match status" value="1"/>
</dbReference>
<evidence type="ECO:0000259" key="9">
    <source>
        <dbReference type="Pfam" id="PF13515"/>
    </source>
</evidence>
<feature type="transmembrane region" description="Helical" evidence="6">
    <location>
        <begin position="183"/>
        <end position="202"/>
    </location>
</feature>
<accession>A0A8H8BSY0</accession>
<dbReference type="Proteomes" id="UP000664132">
    <property type="component" value="Unassembled WGS sequence"/>
</dbReference>
<evidence type="ECO:0008006" key="12">
    <source>
        <dbReference type="Google" id="ProtNLM"/>
    </source>
</evidence>
<evidence type="ECO:0000256" key="1">
    <source>
        <dbReference type="ARBA" id="ARBA00004141"/>
    </source>
</evidence>
<evidence type="ECO:0000256" key="2">
    <source>
        <dbReference type="ARBA" id="ARBA00022692"/>
    </source>
</evidence>
<evidence type="ECO:0000256" key="6">
    <source>
        <dbReference type="SAM" id="Phobius"/>
    </source>
</evidence>
<dbReference type="PANTHER" id="PTHR37994">
    <property type="entry name" value="ARAE_2_N DOMAIN-CONTAINING PROTEIN-RELATED"/>
    <property type="match status" value="1"/>
</dbReference>
<feature type="compositionally biased region" description="Polar residues" evidence="5">
    <location>
        <begin position="25"/>
        <end position="42"/>
    </location>
</feature>
<proteinExistence type="predicted"/>
<feature type="compositionally biased region" description="Basic and acidic residues" evidence="5">
    <location>
        <begin position="1"/>
        <end position="24"/>
    </location>
</feature>
<name>A0A8H8BSY0_9HELO</name>
<dbReference type="AlphaFoldDB" id="A0A8H8BSY0"/>
<dbReference type="Pfam" id="PF10337">
    <property type="entry name" value="ArAE_2_N"/>
    <property type="match status" value="2"/>
</dbReference>
<feature type="domain" description="Putative ER transporter 6TM N-terminal" evidence="8">
    <location>
        <begin position="77"/>
        <end position="174"/>
    </location>
</feature>
<dbReference type="OrthoDB" id="2274698at2759"/>
<gene>
    <name evidence="10" type="ORF">IFR04_003902</name>
</gene>
<feature type="domain" description="DUF2421" evidence="7">
    <location>
        <begin position="831"/>
        <end position="1065"/>
    </location>
</feature>
<sequence length="1094" mass="121522">MAERDIRPEVAENRIPRNETKSVQDEQSIDGNGSNGHGITNDQDAKGPEFHSPAGSKAEKVSTGDAQTEKKKPSKIKELWRKLDLDMGTVMMMFKGSLAPLIGVALYQADSVATTFSTLGYLVPIITVLAVAIMPRAKFLQTMVLNIFGICIGSAVALLGIWSGVKAREHTTPAGSTATYNSSQAAVCAIWLFANIWFVNVLRAKMPALQFPVIMYSIFTNVAFTYGPLFPTIDAGEALIVQLLEGFLMAFAISLGVNLFIIPVSSRTVIFKEQSGYIQLIRGVLKAQTAYLQSLETSDMFSTPQAATEESETQNGSKKKAQKARSHPAQNSQSKALKDSLAALTGLHGKLYGDMPFAKREVALGKLDAKDVDQIFVLFRGILIPMIGMSTITDIFERIAERRGWVNVPGSKFNDIEAWEQCRERDKEEEKQTWNEIMKTLHEPFAVVSAAMDEGLQHAALALELIPRPKAKKGDDIEAKAGDPKPGDPKFGEYLDKKMLDFYSGRGATLKAWARQKGLNEAQFDAVKTPGENDAWTEDESKHRRDQQQLYLILYLEHLLYSTGLAILELIKFADRKIADGTMTKKRLISPGQKRLKKWIMGIGKEDGSLDTHTPDSLEAGNNTIYMGSGFNPKKDPEHLPPQNAWEKFGNGVRTIPHFLGSTESAFGFRVACATLTIGIVAFLKDTQTFFIEQRLVWAMIIIAIGMTMTSGQSIFGFLARVGGTLLAMIFSMVIWYIVDEKTPGIIVFLWFFIFLEMYFFIKFPRFIAVFLVCIVTQVLIIGYELQVRKIGIQAASASGQPYYPIYELAPYRLACVAGGSFVAFIWTIFPYPLSDRSWLRKDLGSTLYLLANYYSVVHSTIGARMHNTEGDMSLKSSPGKKLEKARHKIFGKLMMLIPSLKQHADWQKFELSIGGKFPRKTYDNITLRCTNIMNYLSLMSYATQSWTASNGTLYPNSRPETRRQWLTDLSTLIDSIGPTSHNITSILSLLSASVSQGSALPPYIQLPEPYNLSRRLEKLDKGILDVRHVEEPGYSAYAVLQVCSSLVTDDLRRLVEDVKELVGETDFSFTVGGSESSLESGSGSGSERKGKRE</sequence>
<evidence type="ECO:0000256" key="4">
    <source>
        <dbReference type="ARBA" id="ARBA00023136"/>
    </source>
</evidence>
<comment type="caution">
    <text evidence="10">The sequence shown here is derived from an EMBL/GenBank/DDBJ whole genome shotgun (WGS) entry which is preliminary data.</text>
</comment>
<evidence type="ECO:0000259" key="7">
    <source>
        <dbReference type="Pfam" id="PF10334"/>
    </source>
</evidence>
<feature type="transmembrane region" description="Helical" evidence="6">
    <location>
        <begin position="113"/>
        <end position="132"/>
    </location>
</feature>
<feature type="domain" description="Putative ER transporter 6TM N-terminal" evidence="8">
    <location>
        <begin position="179"/>
        <end position="464"/>
    </location>
</feature>
<reference evidence="10" key="1">
    <citation type="submission" date="2021-02" db="EMBL/GenBank/DDBJ databases">
        <title>Genome sequence Cadophora malorum strain M34.</title>
        <authorList>
            <person name="Stefanovic E."/>
            <person name="Vu D."/>
            <person name="Scully C."/>
            <person name="Dijksterhuis J."/>
            <person name="Roader J."/>
            <person name="Houbraken J."/>
        </authorList>
    </citation>
    <scope>NUCLEOTIDE SEQUENCE</scope>
    <source>
        <strain evidence="10">M34</strain>
    </source>
</reference>
<feature type="compositionally biased region" description="Basic residues" evidence="5">
    <location>
        <begin position="317"/>
        <end position="326"/>
    </location>
</feature>
<evidence type="ECO:0000313" key="10">
    <source>
        <dbReference type="EMBL" id="KAG4422990.1"/>
    </source>
</evidence>
<evidence type="ECO:0000256" key="3">
    <source>
        <dbReference type="ARBA" id="ARBA00022989"/>
    </source>
</evidence>
<dbReference type="GO" id="GO:0016020">
    <property type="term" value="C:membrane"/>
    <property type="evidence" value="ECO:0007669"/>
    <property type="project" value="UniProtKB-SubCell"/>
</dbReference>
<feature type="transmembrane region" description="Helical" evidence="6">
    <location>
        <begin position="696"/>
        <end position="716"/>
    </location>
</feature>
<feature type="transmembrane region" description="Helical" evidence="6">
    <location>
        <begin position="722"/>
        <end position="739"/>
    </location>
</feature>
<feature type="region of interest" description="Disordered" evidence="5">
    <location>
        <begin position="303"/>
        <end position="335"/>
    </location>
</feature>
<evidence type="ECO:0000259" key="8">
    <source>
        <dbReference type="Pfam" id="PF10337"/>
    </source>
</evidence>
<comment type="subcellular location">
    <subcellularLocation>
        <location evidence="1">Membrane</location>
        <topology evidence="1">Multi-pass membrane protein</topology>
    </subcellularLocation>
</comment>
<evidence type="ECO:0000313" key="11">
    <source>
        <dbReference type="Proteomes" id="UP000664132"/>
    </source>
</evidence>